<gene>
    <name evidence="1" type="ORF">ABVK25_007859</name>
</gene>
<reference evidence="1 2" key="1">
    <citation type="submission" date="2024-09" db="EMBL/GenBank/DDBJ databases">
        <title>Rethinking Asexuality: The Enigmatic Case of Functional Sexual Genes in Lepraria (Stereocaulaceae).</title>
        <authorList>
            <person name="Doellman M."/>
            <person name="Sun Y."/>
            <person name="Barcenas-Pena A."/>
            <person name="Lumbsch H.T."/>
            <person name="Grewe F."/>
        </authorList>
    </citation>
    <scope>NUCLEOTIDE SEQUENCE [LARGE SCALE GENOMIC DNA]</scope>
    <source>
        <strain evidence="1 2">Grewe 0041</strain>
    </source>
</reference>
<evidence type="ECO:0000313" key="2">
    <source>
        <dbReference type="Proteomes" id="UP001590951"/>
    </source>
</evidence>
<dbReference type="EMBL" id="JBHFEH010000031">
    <property type="protein sequence ID" value="KAL2051944.1"/>
    <property type="molecule type" value="Genomic_DNA"/>
</dbReference>
<dbReference type="Proteomes" id="UP001590951">
    <property type="component" value="Unassembled WGS sequence"/>
</dbReference>
<organism evidence="1 2">
    <name type="scientific">Lepraria finkii</name>
    <dbReference type="NCBI Taxonomy" id="1340010"/>
    <lineage>
        <taxon>Eukaryota</taxon>
        <taxon>Fungi</taxon>
        <taxon>Dikarya</taxon>
        <taxon>Ascomycota</taxon>
        <taxon>Pezizomycotina</taxon>
        <taxon>Lecanoromycetes</taxon>
        <taxon>OSLEUM clade</taxon>
        <taxon>Lecanoromycetidae</taxon>
        <taxon>Lecanorales</taxon>
        <taxon>Lecanorineae</taxon>
        <taxon>Stereocaulaceae</taxon>
        <taxon>Lepraria</taxon>
    </lineage>
</organism>
<name>A0ABR4B217_9LECA</name>
<protein>
    <submittedName>
        <fullName evidence="1">Uncharacterized protein</fullName>
    </submittedName>
</protein>
<proteinExistence type="predicted"/>
<accession>A0ABR4B217</accession>
<keyword evidence="2" id="KW-1185">Reference proteome</keyword>
<sequence>MLMYDSRHIPFCSAEDCGLDANKYFDFAPIRQSRFERTGPLNPWTTILLALSATNTYVPKITVETVKETEYVNYKALDTSVFRLSPLALCEA</sequence>
<comment type="caution">
    <text evidence="1">The sequence shown here is derived from an EMBL/GenBank/DDBJ whole genome shotgun (WGS) entry which is preliminary data.</text>
</comment>
<evidence type="ECO:0000313" key="1">
    <source>
        <dbReference type="EMBL" id="KAL2051944.1"/>
    </source>
</evidence>